<dbReference type="AlphaFoldDB" id="A0A4Y2IKX8"/>
<dbReference type="Proteomes" id="UP000499080">
    <property type="component" value="Unassembled WGS sequence"/>
</dbReference>
<dbReference type="EMBL" id="BGPR01002742">
    <property type="protein sequence ID" value="GBM78250.1"/>
    <property type="molecule type" value="Genomic_DNA"/>
</dbReference>
<keyword evidence="2" id="KW-1185">Reference proteome</keyword>
<reference evidence="1 2" key="1">
    <citation type="journal article" date="2019" name="Sci. Rep.">
        <title>Orb-weaving spider Araneus ventricosus genome elucidates the spidroin gene catalogue.</title>
        <authorList>
            <person name="Kono N."/>
            <person name="Nakamura H."/>
            <person name="Ohtoshi R."/>
            <person name="Moran D.A.P."/>
            <person name="Shinohara A."/>
            <person name="Yoshida Y."/>
            <person name="Fujiwara M."/>
            <person name="Mori M."/>
            <person name="Tomita M."/>
            <person name="Arakawa K."/>
        </authorList>
    </citation>
    <scope>NUCLEOTIDE SEQUENCE [LARGE SCALE GENOMIC DNA]</scope>
</reference>
<comment type="caution">
    <text evidence="1">The sequence shown here is derived from an EMBL/GenBank/DDBJ whole genome shotgun (WGS) entry which is preliminary data.</text>
</comment>
<evidence type="ECO:0000313" key="1">
    <source>
        <dbReference type="EMBL" id="GBM78250.1"/>
    </source>
</evidence>
<organism evidence="1 2">
    <name type="scientific">Araneus ventricosus</name>
    <name type="common">Orbweaver spider</name>
    <name type="synonym">Epeira ventricosa</name>
    <dbReference type="NCBI Taxonomy" id="182803"/>
    <lineage>
        <taxon>Eukaryota</taxon>
        <taxon>Metazoa</taxon>
        <taxon>Ecdysozoa</taxon>
        <taxon>Arthropoda</taxon>
        <taxon>Chelicerata</taxon>
        <taxon>Arachnida</taxon>
        <taxon>Araneae</taxon>
        <taxon>Araneomorphae</taxon>
        <taxon>Entelegynae</taxon>
        <taxon>Araneoidea</taxon>
        <taxon>Araneidae</taxon>
        <taxon>Araneus</taxon>
    </lineage>
</organism>
<sequence>MFQASHCLCNPSQFFVWLKDFLLSLISSSIRSKEHHPSLPKLPGKQLKDRTPQQIVRHCGSCIIAPITSGSCSNPPFYRGTTRHRKWAQRATPPLLSHRVDESLITYTAASPPQTHGVPPMESARIRGKSYRSQTCPEKSNGKQRPKCPVVDHKQGKVCPEMTKASCPEGYQVSCCSNKDCKREEVCCLHSSKCEIKCSKPMQLDGVENAFKETIQKCFFKALPDELKKDRSDRMLKYRVNSNEWFNEYYSK</sequence>
<evidence type="ECO:0000313" key="2">
    <source>
        <dbReference type="Proteomes" id="UP000499080"/>
    </source>
</evidence>
<accession>A0A4Y2IKX8</accession>
<name>A0A4Y2IKX8_ARAVE</name>
<proteinExistence type="predicted"/>
<gene>
    <name evidence="1" type="ORF">AVEN_273336_1</name>
</gene>
<protein>
    <submittedName>
        <fullName evidence="1">Uncharacterized protein</fullName>
    </submittedName>
</protein>